<comment type="caution">
    <text evidence="1">The sequence shown here is derived from an EMBL/GenBank/DDBJ whole genome shotgun (WGS) entry which is preliminary data.</text>
</comment>
<sequence>LSSSSSSDIYSNQIDNQLVTNCMTLRRLHIHVIHGYFIEHIIEHVPALEILSVVIGNSLAQEQLYYMKTKKFSSTIINWYDK</sequence>
<dbReference type="Proteomes" id="UP000663836">
    <property type="component" value="Unassembled WGS sequence"/>
</dbReference>
<organism evidence="1 2">
    <name type="scientific">Rotaria sordida</name>
    <dbReference type="NCBI Taxonomy" id="392033"/>
    <lineage>
        <taxon>Eukaryota</taxon>
        <taxon>Metazoa</taxon>
        <taxon>Spiralia</taxon>
        <taxon>Gnathifera</taxon>
        <taxon>Rotifera</taxon>
        <taxon>Eurotatoria</taxon>
        <taxon>Bdelloidea</taxon>
        <taxon>Philodinida</taxon>
        <taxon>Philodinidae</taxon>
        <taxon>Rotaria</taxon>
    </lineage>
</organism>
<dbReference type="EMBL" id="CAJOBD010042494">
    <property type="protein sequence ID" value="CAF4324307.1"/>
    <property type="molecule type" value="Genomic_DNA"/>
</dbReference>
<gene>
    <name evidence="1" type="ORF">JBS370_LOCUS41120</name>
</gene>
<dbReference type="AlphaFoldDB" id="A0A820JBU8"/>
<evidence type="ECO:0000313" key="1">
    <source>
        <dbReference type="EMBL" id="CAF4324307.1"/>
    </source>
</evidence>
<name>A0A820JBU8_9BILA</name>
<evidence type="ECO:0000313" key="2">
    <source>
        <dbReference type="Proteomes" id="UP000663836"/>
    </source>
</evidence>
<feature type="non-terminal residue" evidence="1">
    <location>
        <position position="1"/>
    </location>
</feature>
<feature type="non-terminal residue" evidence="1">
    <location>
        <position position="82"/>
    </location>
</feature>
<protein>
    <submittedName>
        <fullName evidence="1">Uncharacterized protein</fullName>
    </submittedName>
</protein>
<reference evidence="1" key="1">
    <citation type="submission" date="2021-02" db="EMBL/GenBank/DDBJ databases">
        <authorList>
            <person name="Nowell W R."/>
        </authorList>
    </citation>
    <scope>NUCLEOTIDE SEQUENCE</scope>
</reference>
<accession>A0A820JBU8</accession>
<proteinExistence type="predicted"/>